<proteinExistence type="predicted"/>
<dbReference type="OrthoDB" id="5103968at2759"/>
<evidence type="ECO:0000313" key="1">
    <source>
        <dbReference type="EMBL" id="KAF4483596.1"/>
    </source>
</evidence>
<comment type="caution">
    <text evidence="1">The sequence shown here is derived from an EMBL/GenBank/DDBJ whole genome shotgun (WGS) entry which is preliminary data.</text>
</comment>
<dbReference type="AlphaFoldDB" id="A0A9P5B5B2"/>
<dbReference type="EMBL" id="LUFC02001112">
    <property type="protein sequence ID" value="KAF4483596.1"/>
    <property type="molecule type" value="Genomic_DNA"/>
</dbReference>
<accession>A0A9P5B5B2</accession>
<sequence length="109" mass="11776">MSIDIPLCIPNPDSTAIASYVSSVADIGLIANEANTRKLARDIVSFMRVQGWQPTAGPVIQYQRPVVPAESFTPVQGENWAQVISAEDARSLSWEDYDAIGQAPEVSEG</sequence>
<keyword evidence="2" id="KW-1185">Reference proteome</keyword>
<reference evidence="1" key="1">
    <citation type="submission" date="2020-01" db="EMBL/GenBank/DDBJ databases">
        <title>Identification and distribution of gene clusters putatively required for synthesis of sphingolipid metabolism inhibitors in phylogenetically diverse species of the filamentous fungus Fusarium.</title>
        <authorList>
            <person name="Kim H.-S."/>
            <person name="Busman M."/>
            <person name="Brown D.W."/>
            <person name="Divon H."/>
            <person name="Uhlig S."/>
            <person name="Proctor R.H."/>
        </authorList>
    </citation>
    <scope>NUCLEOTIDE SEQUENCE</scope>
    <source>
        <strain evidence="1">NRRL 31653</strain>
    </source>
</reference>
<dbReference type="Proteomes" id="UP000737391">
    <property type="component" value="Unassembled WGS sequence"/>
</dbReference>
<evidence type="ECO:0000313" key="2">
    <source>
        <dbReference type="Proteomes" id="UP000737391"/>
    </source>
</evidence>
<protein>
    <submittedName>
        <fullName evidence="1">Uncharacterized protein</fullName>
    </submittedName>
</protein>
<organism evidence="1 2">
    <name type="scientific">Fusarium agapanthi</name>
    <dbReference type="NCBI Taxonomy" id="1803897"/>
    <lineage>
        <taxon>Eukaryota</taxon>
        <taxon>Fungi</taxon>
        <taxon>Dikarya</taxon>
        <taxon>Ascomycota</taxon>
        <taxon>Pezizomycotina</taxon>
        <taxon>Sordariomycetes</taxon>
        <taxon>Hypocreomycetidae</taxon>
        <taxon>Hypocreales</taxon>
        <taxon>Nectriaceae</taxon>
        <taxon>Fusarium</taxon>
        <taxon>Fusarium fujikuroi species complex</taxon>
    </lineage>
</organism>
<gene>
    <name evidence="1" type="ORF">FAGAP_11643</name>
</gene>
<name>A0A9P5B5B2_9HYPO</name>